<dbReference type="EMBL" id="BLXT01008368">
    <property type="protein sequence ID" value="GFO48047.1"/>
    <property type="molecule type" value="Genomic_DNA"/>
</dbReference>
<dbReference type="Proteomes" id="UP000735302">
    <property type="component" value="Unassembled WGS sequence"/>
</dbReference>
<dbReference type="AlphaFoldDB" id="A0AAV4DUS4"/>
<name>A0AAV4DUS4_9GAST</name>
<evidence type="ECO:0000313" key="2">
    <source>
        <dbReference type="Proteomes" id="UP000735302"/>
    </source>
</evidence>
<accession>A0AAV4DUS4</accession>
<organism evidence="1 2">
    <name type="scientific">Plakobranchus ocellatus</name>
    <dbReference type="NCBI Taxonomy" id="259542"/>
    <lineage>
        <taxon>Eukaryota</taxon>
        <taxon>Metazoa</taxon>
        <taxon>Spiralia</taxon>
        <taxon>Lophotrochozoa</taxon>
        <taxon>Mollusca</taxon>
        <taxon>Gastropoda</taxon>
        <taxon>Heterobranchia</taxon>
        <taxon>Euthyneura</taxon>
        <taxon>Panpulmonata</taxon>
        <taxon>Sacoglossa</taxon>
        <taxon>Placobranchoidea</taxon>
        <taxon>Plakobranchidae</taxon>
        <taxon>Plakobranchus</taxon>
    </lineage>
</organism>
<comment type="caution">
    <text evidence="1">The sequence shown here is derived from an EMBL/GenBank/DDBJ whole genome shotgun (WGS) entry which is preliminary data.</text>
</comment>
<evidence type="ECO:0000313" key="1">
    <source>
        <dbReference type="EMBL" id="GFO48047.1"/>
    </source>
</evidence>
<proteinExistence type="predicted"/>
<keyword evidence="2" id="KW-1185">Reference proteome</keyword>
<sequence>MSASVHSARSSLSYVRFSLFNPLQPVLCPLQSTLPAPACPMSAFAYSIHSSLSYDRLSPLCPLQPVLRPFSLSYVRPFCPLCLRQPTLPASNHYVHFQANLSVLEPLTVSDHSFPFRGLSPLQIILSPSEAFCPLHTRLSPSEAFCPLHTRLSSSDHSVPF</sequence>
<gene>
    <name evidence="1" type="ORF">PoB_007455200</name>
</gene>
<reference evidence="1 2" key="1">
    <citation type="journal article" date="2021" name="Elife">
        <title>Chloroplast acquisition without the gene transfer in kleptoplastic sea slugs, Plakobranchus ocellatus.</title>
        <authorList>
            <person name="Maeda T."/>
            <person name="Takahashi S."/>
            <person name="Yoshida T."/>
            <person name="Shimamura S."/>
            <person name="Takaki Y."/>
            <person name="Nagai Y."/>
            <person name="Toyoda A."/>
            <person name="Suzuki Y."/>
            <person name="Arimoto A."/>
            <person name="Ishii H."/>
            <person name="Satoh N."/>
            <person name="Nishiyama T."/>
            <person name="Hasebe M."/>
            <person name="Maruyama T."/>
            <person name="Minagawa J."/>
            <person name="Obokata J."/>
            <person name="Shigenobu S."/>
        </authorList>
    </citation>
    <scope>NUCLEOTIDE SEQUENCE [LARGE SCALE GENOMIC DNA]</scope>
</reference>
<protein>
    <submittedName>
        <fullName evidence="1">Uncharacterized protein</fullName>
    </submittedName>
</protein>